<sequence>MSENPTSDEIDEGAEADAKLERDAEQSADAIKGDGYGGPAPENETGGNEPD</sequence>
<name>A0A1G8IL49_9MICC</name>
<dbReference type="AlphaFoldDB" id="A0A1G8IL49"/>
<dbReference type="Proteomes" id="UP000199258">
    <property type="component" value="Unassembled WGS sequence"/>
</dbReference>
<gene>
    <name evidence="2" type="ORF">SAMN04488693_10760</name>
</gene>
<dbReference type="RefSeq" id="WP_175460137.1">
    <property type="nucleotide sequence ID" value="NZ_FNDT01000007.1"/>
</dbReference>
<evidence type="ECO:0008006" key="4">
    <source>
        <dbReference type="Google" id="ProtNLM"/>
    </source>
</evidence>
<proteinExistence type="predicted"/>
<keyword evidence="3" id="KW-1185">Reference proteome</keyword>
<accession>A0A1G8IL49</accession>
<dbReference type="EMBL" id="FNDT01000007">
    <property type="protein sequence ID" value="SDI19507.1"/>
    <property type="molecule type" value="Genomic_DNA"/>
</dbReference>
<evidence type="ECO:0000256" key="1">
    <source>
        <dbReference type="SAM" id="MobiDB-lite"/>
    </source>
</evidence>
<evidence type="ECO:0000313" key="3">
    <source>
        <dbReference type="Proteomes" id="UP000199258"/>
    </source>
</evidence>
<feature type="region of interest" description="Disordered" evidence="1">
    <location>
        <begin position="1"/>
        <end position="51"/>
    </location>
</feature>
<protein>
    <recommendedName>
        <fullName evidence="4">MT0933-like antitoxin protein</fullName>
    </recommendedName>
</protein>
<feature type="compositionally biased region" description="Acidic residues" evidence="1">
    <location>
        <begin position="1"/>
        <end position="15"/>
    </location>
</feature>
<evidence type="ECO:0000313" key="2">
    <source>
        <dbReference type="EMBL" id="SDI19507.1"/>
    </source>
</evidence>
<reference evidence="2 3" key="1">
    <citation type="submission" date="2016-10" db="EMBL/GenBank/DDBJ databases">
        <authorList>
            <person name="de Groot N.N."/>
        </authorList>
    </citation>
    <scope>NUCLEOTIDE SEQUENCE [LARGE SCALE GENOMIC DNA]</scope>
    <source>
        <strain evidence="2 3">NP_1H</strain>
    </source>
</reference>
<organism evidence="2 3">
    <name type="scientific">Arthrobacter subterraneus</name>
    <dbReference type="NCBI Taxonomy" id="335973"/>
    <lineage>
        <taxon>Bacteria</taxon>
        <taxon>Bacillati</taxon>
        <taxon>Actinomycetota</taxon>
        <taxon>Actinomycetes</taxon>
        <taxon>Micrococcales</taxon>
        <taxon>Micrococcaceae</taxon>
        <taxon>Arthrobacter</taxon>
    </lineage>
</organism>
<feature type="compositionally biased region" description="Basic and acidic residues" evidence="1">
    <location>
        <begin position="16"/>
        <end position="25"/>
    </location>
</feature>